<dbReference type="GO" id="GO:0140359">
    <property type="term" value="F:ABC-type transporter activity"/>
    <property type="evidence" value="ECO:0007669"/>
    <property type="project" value="InterPro"/>
</dbReference>
<feature type="transmembrane region" description="Helical" evidence="6">
    <location>
        <begin position="362"/>
        <end position="380"/>
    </location>
</feature>
<protein>
    <submittedName>
        <fullName evidence="8">ABC-2 type transport system permease protein</fullName>
    </submittedName>
    <submittedName>
        <fullName evidence="9">ABC-2 type transporter</fullName>
    </submittedName>
</protein>
<keyword evidence="5 6" id="KW-0472">Membrane</keyword>
<keyword evidence="3 6" id="KW-0812">Transmembrane</keyword>
<dbReference type="EMBL" id="CP018099">
    <property type="protein sequence ID" value="APF19887.1"/>
    <property type="molecule type" value="Genomic_DNA"/>
</dbReference>
<evidence type="ECO:0000256" key="5">
    <source>
        <dbReference type="ARBA" id="ARBA00023136"/>
    </source>
</evidence>
<evidence type="ECO:0000256" key="6">
    <source>
        <dbReference type="SAM" id="Phobius"/>
    </source>
</evidence>
<dbReference type="Pfam" id="PF12698">
    <property type="entry name" value="ABC2_membrane_3"/>
    <property type="match status" value="1"/>
</dbReference>
<dbReference type="PANTHER" id="PTHR30294:SF46">
    <property type="entry name" value="ABC TRANSPORTER PERMEASE"/>
    <property type="match status" value="1"/>
</dbReference>
<dbReference type="KEGG" id="caby:Cabys_3139"/>
<evidence type="ECO:0000313" key="8">
    <source>
        <dbReference type="EMBL" id="APF19887.1"/>
    </source>
</evidence>
<feature type="domain" description="ABC-2 type transporter transmembrane" evidence="7">
    <location>
        <begin position="26"/>
        <end position="378"/>
    </location>
</feature>
<sequence length="395" mass="44956">MKISQTKLLQALRREVAILFKDVDILLIVLVSPLFYALFYGTVYVHKVETDIPVIVIDQDNSALSRKLIRSLDASQNLLVVRVTQDAVEAKSAIEDWQTQGAIWIPADFSKTLKSGRQAHLKVYLNTSRFLPSNDINRAVQQTVATLAAGVRLRYFQARGLNFDQATEQIQPLRVDDRNLFNVRQSYGDFLIPGVLALILQQTLLFGLAMSVAREFELNSFEEWQKTSKDNTLLMFAGKGIFYFTLYLAYSLFFFSVIYGVLHLPFHGRYGTFLLLTALFLLNVTLWGMIIGSFFRSKIVALQTLVFSSYPLFLLSGFSWPLQSMPWWLKNLSTLLPSTSYFLAMQRVTAMNAGPADIVRELLHLLLLFVLSTSLAYWRFQYLQKSVPLGASVRV</sequence>
<dbReference type="OrthoDB" id="9811522at2"/>
<dbReference type="EMBL" id="CM001402">
    <property type="protein sequence ID" value="EHO39984.1"/>
    <property type="molecule type" value="Genomic_DNA"/>
</dbReference>
<reference evidence="9 10" key="1">
    <citation type="submission" date="2011-09" db="EMBL/GenBank/DDBJ databases">
        <title>The permanent draft genome of Caldithrix abyssi DSM 13497.</title>
        <authorList>
            <consortium name="US DOE Joint Genome Institute (JGI-PGF)"/>
            <person name="Lucas S."/>
            <person name="Han J."/>
            <person name="Lapidus A."/>
            <person name="Bruce D."/>
            <person name="Goodwin L."/>
            <person name="Pitluck S."/>
            <person name="Peters L."/>
            <person name="Kyrpides N."/>
            <person name="Mavromatis K."/>
            <person name="Ivanova N."/>
            <person name="Mikhailova N."/>
            <person name="Chertkov O."/>
            <person name="Detter J.C."/>
            <person name="Tapia R."/>
            <person name="Han C."/>
            <person name="Land M."/>
            <person name="Hauser L."/>
            <person name="Markowitz V."/>
            <person name="Cheng J.-F."/>
            <person name="Hugenholtz P."/>
            <person name="Woyke T."/>
            <person name="Wu D."/>
            <person name="Spring S."/>
            <person name="Brambilla E."/>
            <person name="Klenk H.-P."/>
            <person name="Eisen J.A."/>
        </authorList>
    </citation>
    <scope>NUCLEOTIDE SEQUENCE [LARGE SCALE GENOMIC DNA]</scope>
    <source>
        <strain evidence="9 10">DSM 13497</strain>
    </source>
</reference>
<feature type="transmembrane region" description="Helical" evidence="6">
    <location>
        <begin position="233"/>
        <end position="258"/>
    </location>
</feature>
<evidence type="ECO:0000256" key="2">
    <source>
        <dbReference type="ARBA" id="ARBA00022475"/>
    </source>
</evidence>
<evidence type="ECO:0000259" key="7">
    <source>
        <dbReference type="Pfam" id="PF12698"/>
    </source>
</evidence>
<evidence type="ECO:0000313" key="11">
    <source>
        <dbReference type="Proteomes" id="UP000183868"/>
    </source>
</evidence>
<evidence type="ECO:0000256" key="3">
    <source>
        <dbReference type="ARBA" id="ARBA00022692"/>
    </source>
</evidence>
<keyword evidence="4 6" id="KW-1133">Transmembrane helix</keyword>
<dbReference type="Gene3D" id="3.40.1710.10">
    <property type="entry name" value="abc type-2 transporter like domain"/>
    <property type="match status" value="1"/>
</dbReference>
<evidence type="ECO:0000256" key="4">
    <source>
        <dbReference type="ARBA" id="ARBA00022989"/>
    </source>
</evidence>
<dbReference type="Proteomes" id="UP000183868">
    <property type="component" value="Chromosome"/>
</dbReference>
<dbReference type="eggNOG" id="COG0842">
    <property type="taxonomic scope" value="Bacteria"/>
</dbReference>
<dbReference type="AlphaFoldDB" id="H1XPR3"/>
<dbReference type="RefSeq" id="WP_006926891.1">
    <property type="nucleotide sequence ID" value="NZ_CM001402.1"/>
</dbReference>
<feature type="transmembrane region" description="Helical" evidence="6">
    <location>
        <begin position="23"/>
        <end position="43"/>
    </location>
</feature>
<reference evidence="8 11" key="2">
    <citation type="submission" date="2016-11" db="EMBL/GenBank/DDBJ databases">
        <title>Genomic analysis of Caldithrix abyssi and proposal of a novel bacterial phylum Caldithrichaeota.</title>
        <authorList>
            <person name="Kublanov I."/>
            <person name="Sigalova O."/>
            <person name="Gavrilov S."/>
            <person name="Lebedinsky A."/>
            <person name="Ivanova N."/>
            <person name="Daum C."/>
            <person name="Reddy T."/>
            <person name="Klenk H.P."/>
            <person name="Goker M."/>
            <person name="Reva O."/>
            <person name="Miroshnichenko M."/>
            <person name="Kyprides N."/>
            <person name="Woyke T."/>
            <person name="Gelfand M."/>
        </authorList>
    </citation>
    <scope>NUCLEOTIDE SEQUENCE [LARGE SCALE GENOMIC DNA]</scope>
    <source>
        <strain evidence="8 11">LF13</strain>
    </source>
</reference>
<gene>
    <name evidence="8" type="ORF">Cabys_3139</name>
    <name evidence="9" type="ORF">Calab_0338</name>
</gene>
<organism evidence="9 10">
    <name type="scientific">Caldithrix abyssi DSM 13497</name>
    <dbReference type="NCBI Taxonomy" id="880073"/>
    <lineage>
        <taxon>Bacteria</taxon>
        <taxon>Pseudomonadati</taxon>
        <taxon>Calditrichota</taxon>
        <taxon>Calditrichia</taxon>
        <taxon>Calditrichales</taxon>
        <taxon>Calditrichaceae</taxon>
        <taxon>Caldithrix</taxon>
    </lineage>
</organism>
<dbReference type="InterPro" id="IPR013525">
    <property type="entry name" value="ABC2_TM"/>
</dbReference>
<name>H1XPR3_CALAY</name>
<dbReference type="PANTHER" id="PTHR30294">
    <property type="entry name" value="MEMBRANE COMPONENT OF ABC TRANSPORTER YHHJ-RELATED"/>
    <property type="match status" value="1"/>
</dbReference>
<dbReference type="PaxDb" id="880073-Calab_0338"/>
<comment type="subcellular location">
    <subcellularLocation>
        <location evidence="1">Cell membrane</location>
        <topology evidence="1">Multi-pass membrane protein</topology>
    </subcellularLocation>
</comment>
<feature type="transmembrane region" description="Helical" evidence="6">
    <location>
        <begin position="299"/>
        <end position="320"/>
    </location>
</feature>
<dbReference type="HOGENOM" id="CLU_039483_8_4_0"/>
<keyword evidence="10" id="KW-1185">Reference proteome</keyword>
<dbReference type="STRING" id="880073.Cabys_3139"/>
<feature type="transmembrane region" description="Helical" evidence="6">
    <location>
        <begin position="270"/>
        <end position="292"/>
    </location>
</feature>
<dbReference type="InterPro" id="IPR051449">
    <property type="entry name" value="ABC-2_transporter_component"/>
</dbReference>
<feature type="transmembrane region" description="Helical" evidence="6">
    <location>
        <begin position="190"/>
        <end position="212"/>
    </location>
</feature>
<proteinExistence type="predicted"/>
<keyword evidence="2" id="KW-1003">Cell membrane</keyword>
<evidence type="ECO:0000313" key="9">
    <source>
        <dbReference type="EMBL" id="EHO39984.1"/>
    </source>
</evidence>
<accession>H1XPR3</accession>
<dbReference type="InParanoid" id="H1XPR3"/>
<evidence type="ECO:0000256" key="1">
    <source>
        <dbReference type="ARBA" id="ARBA00004651"/>
    </source>
</evidence>
<dbReference type="GO" id="GO:0005886">
    <property type="term" value="C:plasma membrane"/>
    <property type="evidence" value="ECO:0007669"/>
    <property type="project" value="UniProtKB-SubCell"/>
</dbReference>
<dbReference type="Proteomes" id="UP000004671">
    <property type="component" value="Chromosome"/>
</dbReference>
<evidence type="ECO:0000313" key="10">
    <source>
        <dbReference type="Proteomes" id="UP000004671"/>
    </source>
</evidence>